<accession>A0A914QE19</accession>
<name>A0A914QE19_9BILA</name>
<evidence type="ECO:0000313" key="1">
    <source>
        <dbReference type="Proteomes" id="UP000887578"/>
    </source>
</evidence>
<reference evidence="2" key="1">
    <citation type="submission" date="2022-11" db="UniProtKB">
        <authorList>
            <consortium name="WormBaseParasite"/>
        </authorList>
    </citation>
    <scope>IDENTIFICATION</scope>
</reference>
<organism evidence="1 2">
    <name type="scientific">Panagrolaimus davidi</name>
    <dbReference type="NCBI Taxonomy" id="227884"/>
    <lineage>
        <taxon>Eukaryota</taxon>
        <taxon>Metazoa</taxon>
        <taxon>Ecdysozoa</taxon>
        <taxon>Nematoda</taxon>
        <taxon>Chromadorea</taxon>
        <taxon>Rhabditida</taxon>
        <taxon>Tylenchina</taxon>
        <taxon>Panagrolaimomorpha</taxon>
        <taxon>Panagrolaimoidea</taxon>
        <taxon>Panagrolaimidae</taxon>
        <taxon>Panagrolaimus</taxon>
    </lineage>
</organism>
<protein>
    <submittedName>
        <fullName evidence="2">Uncharacterized protein</fullName>
    </submittedName>
</protein>
<sequence length="101" mass="11912">MIFLRRVIVTNDIDHSVVALEDIIRVLPKLDDFEYYMGNPLSKKYDMCDHVQYIFGAKTFSELFKVQRFTQLKKLYLAGVCETISVDVFNAYIKVIRIFFC</sequence>
<dbReference type="AlphaFoldDB" id="A0A914QE19"/>
<keyword evidence="1" id="KW-1185">Reference proteome</keyword>
<proteinExistence type="predicted"/>
<evidence type="ECO:0000313" key="2">
    <source>
        <dbReference type="WBParaSite" id="PDA_v2.g27616.t1"/>
    </source>
</evidence>
<dbReference type="Proteomes" id="UP000887578">
    <property type="component" value="Unplaced"/>
</dbReference>
<dbReference type="WBParaSite" id="PDA_v2.g27616.t1">
    <property type="protein sequence ID" value="PDA_v2.g27616.t1"/>
    <property type="gene ID" value="PDA_v2.g27616"/>
</dbReference>